<evidence type="ECO:0000313" key="3">
    <source>
        <dbReference type="EMBL" id="OSD03880.1"/>
    </source>
</evidence>
<evidence type="ECO:0000313" key="4">
    <source>
        <dbReference type="Proteomes" id="UP000193067"/>
    </source>
</evidence>
<gene>
    <name evidence="3" type="ORF">PYCCODRAFT_1458413</name>
</gene>
<evidence type="ECO:0008006" key="5">
    <source>
        <dbReference type="Google" id="ProtNLM"/>
    </source>
</evidence>
<feature type="transmembrane region" description="Helical" evidence="2">
    <location>
        <begin position="67"/>
        <end position="88"/>
    </location>
</feature>
<dbReference type="AlphaFoldDB" id="A0A1Y2IRW4"/>
<evidence type="ECO:0000256" key="1">
    <source>
        <dbReference type="SAM" id="MobiDB-lite"/>
    </source>
</evidence>
<keyword evidence="2" id="KW-0472">Membrane</keyword>
<reference evidence="3 4" key="1">
    <citation type="journal article" date="2015" name="Biotechnol. Biofuels">
        <title>Enhanced degradation of softwood versus hardwood by the white-rot fungus Pycnoporus coccineus.</title>
        <authorList>
            <person name="Couturier M."/>
            <person name="Navarro D."/>
            <person name="Chevret D."/>
            <person name="Henrissat B."/>
            <person name="Piumi F."/>
            <person name="Ruiz-Duenas F.J."/>
            <person name="Martinez A.T."/>
            <person name="Grigoriev I.V."/>
            <person name="Riley R."/>
            <person name="Lipzen A."/>
            <person name="Berrin J.G."/>
            <person name="Master E.R."/>
            <person name="Rosso M.N."/>
        </authorList>
    </citation>
    <scope>NUCLEOTIDE SEQUENCE [LARGE SCALE GENOMIC DNA]</scope>
    <source>
        <strain evidence="3 4">BRFM310</strain>
    </source>
</reference>
<keyword evidence="2" id="KW-1133">Transmembrane helix</keyword>
<dbReference type="OrthoDB" id="2548432at2759"/>
<keyword evidence="4" id="KW-1185">Reference proteome</keyword>
<dbReference type="Proteomes" id="UP000193067">
    <property type="component" value="Unassembled WGS sequence"/>
</dbReference>
<protein>
    <recommendedName>
        <fullName evidence="5">G-protein coupled receptors family 1 profile domain-containing protein</fullName>
    </recommendedName>
</protein>
<sequence>MSTASPSNTVPTSANVPIPPPGLNYVAVIEPSLNFLLIGTVWSSFLIPVGIALFFFSTKSMRRRPVFIMNVVAILLGLTEGAIIIYTQTRAILVRPVHPNMDTTFACLTILVPLFAELILVFRVFAVYPPHALSRAGSLAVYTPVAVFKLARIANAIVFVTRWARLNRQSVNPLQTGQTAWDLPNAKIEWFLQFFDTTYTSALFLSRLQRSTKHKQRVGLSSGETAVAKFFLPSRLRTLFWIAVSNYVLPVALNLAQLIFVFRDPSFLHGSYIFIVNNYVQIIGVLLATIWATGTQLTERASRGAHAQTLVSEIQFASTVDGPGSGRPTVPDSPGRQADGTLVRLEVDLEEGEVKEASSEEKRRGAP</sequence>
<organism evidence="3 4">
    <name type="scientific">Trametes coccinea (strain BRFM310)</name>
    <name type="common">Pycnoporus coccineus</name>
    <dbReference type="NCBI Taxonomy" id="1353009"/>
    <lineage>
        <taxon>Eukaryota</taxon>
        <taxon>Fungi</taxon>
        <taxon>Dikarya</taxon>
        <taxon>Basidiomycota</taxon>
        <taxon>Agaricomycotina</taxon>
        <taxon>Agaricomycetes</taxon>
        <taxon>Polyporales</taxon>
        <taxon>Polyporaceae</taxon>
        <taxon>Trametes</taxon>
    </lineage>
</organism>
<keyword evidence="2" id="KW-0812">Transmembrane</keyword>
<evidence type="ECO:0000256" key="2">
    <source>
        <dbReference type="SAM" id="Phobius"/>
    </source>
</evidence>
<name>A0A1Y2IRW4_TRAC3</name>
<feature type="transmembrane region" description="Helical" evidence="2">
    <location>
        <begin position="239"/>
        <end position="260"/>
    </location>
</feature>
<feature type="transmembrane region" description="Helical" evidence="2">
    <location>
        <begin position="108"/>
        <end position="128"/>
    </location>
</feature>
<feature type="transmembrane region" description="Helical" evidence="2">
    <location>
        <begin position="33"/>
        <end position="55"/>
    </location>
</feature>
<dbReference type="EMBL" id="KZ084099">
    <property type="protein sequence ID" value="OSD03880.1"/>
    <property type="molecule type" value="Genomic_DNA"/>
</dbReference>
<feature type="region of interest" description="Disordered" evidence="1">
    <location>
        <begin position="318"/>
        <end position="339"/>
    </location>
</feature>
<proteinExistence type="predicted"/>
<feature type="transmembrane region" description="Helical" evidence="2">
    <location>
        <begin position="272"/>
        <end position="293"/>
    </location>
</feature>
<accession>A0A1Y2IRW4</accession>